<dbReference type="PANTHER" id="PTHR11736:SF37">
    <property type="entry name" value="MELANOMA-ASSOCIATED ANTIGEN D4"/>
    <property type="match status" value="1"/>
</dbReference>
<protein>
    <recommendedName>
        <fullName evidence="2">MAGE domain-containing protein</fullName>
    </recommendedName>
</protein>
<feature type="compositionally biased region" description="Polar residues" evidence="1">
    <location>
        <begin position="882"/>
        <end position="902"/>
    </location>
</feature>
<proteinExistence type="predicted"/>
<sequence>MAEGSYRTESETYNVEDMDEGSDEVGEEEMVEGNDYEEFGAFGGYGTLTSFDIRILRAFGSLGPGLRILSVRPLVGHLLALGPFPCEAAGEGAAVDEREGCVGKDCPASPAFPLLLRERGFRKSGAGGGGGGGRGSWLQGGGWPAQGSMMCSTCRAVCPPLPFSLALQNEPWELENPMLARTLMEAFQLDPETLANEAAARAANVARAAASNRAARAAAAAARATYNQVVANHPVTTDQASGEDPRPMTYGAQGQAATPETIRAAPHISQMLVNSEMAAPGAPATSTQPHTASQAQEAANEGPSSACAFSQAPCASEMDATRPKTAFLGQNDIFDFTQPAGVSGMAFPRPKRPAPAQEAATEGPSAASSGVPQAAPAREGAATRPKTTKSGKALAKTRWVEPQNVVAAAAAKAKMATTSIPEPEGAAATAQRSAEPWVRMGGKRTKKSKHLDDEYESSEEEREPPAVPPTWRAPQPPLTVRAQVAPRPSMALRSQVPSRHVLCLPPRNVTLLQERANKLVKYLMIKDYKKIPIKRSGGQPGPPPRALHTPHNPHLYPMGPGIRCLHPAGPADPSMCTVRGGGGSGVPDGAPLSRVDRGLLQLFGPCSAQVLSPPHSPADMMKDVIREYDEHFPEIIERATYTLEKKFGIHLKEIDKEEHLYILVCTRDSSARLLGKTKDTPRLSLLLVILGVIFMNGNRASEAVLWEALRKMGLRPGVRHPFLGDLKKLITEDFVKQKYLEYKKVPNSSPPEYEFFWGLRARHETSKMRVLRFIAQNQNRDPREWKAHFLEAVDDAFKTMDVDMAEEHARAQMRAQMNIGDEALIGRWSWDDIQVELLTWDEDGDFGDAWARIPFAFWARYHQYILNSNRANRRATWRAGVSSGTNGGASTSILDGPSTSSTIRTRNAARTSANFFSWIQQR</sequence>
<dbReference type="Gene3D" id="1.10.10.1200">
    <property type="entry name" value="MAGE homology domain, winged helix WH1 motif"/>
    <property type="match status" value="1"/>
</dbReference>
<organism evidence="3 4">
    <name type="scientific">Canis lupus familiaris</name>
    <name type="common">Dog</name>
    <name type="synonym">Canis familiaris</name>
    <dbReference type="NCBI Taxonomy" id="9615"/>
    <lineage>
        <taxon>Eukaryota</taxon>
        <taxon>Metazoa</taxon>
        <taxon>Chordata</taxon>
        <taxon>Craniata</taxon>
        <taxon>Vertebrata</taxon>
        <taxon>Euteleostomi</taxon>
        <taxon>Mammalia</taxon>
        <taxon>Eutheria</taxon>
        <taxon>Laurasiatheria</taxon>
        <taxon>Carnivora</taxon>
        <taxon>Caniformia</taxon>
        <taxon>Canidae</taxon>
        <taxon>Canis</taxon>
    </lineage>
</organism>
<feature type="compositionally biased region" description="Acidic residues" evidence="1">
    <location>
        <begin position="14"/>
        <end position="24"/>
    </location>
</feature>
<dbReference type="SMART" id="SM01373">
    <property type="entry name" value="MAGE"/>
    <property type="match status" value="1"/>
</dbReference>
<feature type="region of interest" description="Disordered" evidence="1">
    <location>
        <begin position="417"/>
        <end position="475"/>
    </location>
</feature>
<dbReference type="InterPro" id="IPR041899">
    <property type="entry name" value="MAGE_WH2"/>
</dbReference>
<accession>A0A8C0RHN2</accession>
<dbReference type="Ensembl" id="ENSCAFT00030020732.1">
    <property type="protein sequence ID" value="ENSCAFP00030018079.1"/>
    <property type="gene ID" value="ENSCAFG00030011154.1"/>
</dbReference>
<feature type="compositionally biased region" description="Acidic residues" evidence="1">
    <location>
        <begin position="453"/>
        <end position="462"/>
    </location>
</feature>
<feature type="region of interest" description="Disordered" evidence="1">
    <location>
        <begin position="881"/>
        <end position="902"/>
    </location>
</feature>
<dbReference type="FunFam" id="1.10.10.1210:FF:000001">
    <property type="entry name" value="melanoma-associated antigen D1"/>
    <property type="match status" value="1"/>
</dbReference>
<evidence type="ECO:0000259" key="2">
    <source>
        <dbReference type="PROSITE" id="PS50838"/>
    </source>
</evidence>
<dbReference type="Pfam" id="PF01454">
    <property type="entry name" value="MAGE"/>
    <property type="match status" value="1"/>
</dbReference>
<dbReference type="InterPro" id="IPR041898">
    <property type="entry name" value="MAGE_WH1"/>
</dbReference>
<name>A0A8C0RHN2_CANLF</name>
<dbReference type="InterPro" id="IPR037445">
    <property type="entry name" value="MAGE"/>
</dbReference>
<feature type="region of interest" description="Disordered" evidence="1">
    <location>
        <begin position="1"/>
        <end position="24"/>
    </location>
</feature>
<dbReference type="Gene3D" id="1.10.10.1210">
    <property type="entry name" value="MAGE homology domain, winged helix WH2 motif"/>
    <property type="match status" value="1"/>
</dbReference>
<dbReference type="InterPro" id="IPR002190">
    <property type="entry name" value="MHD_dom"/>
</dbReference>
<reference evidence="3" key="2">
    <citation type="submission" date="2025-08" db="UniProtKB">
        <authorList>
            <consortium name="Ensembl"/>
        </authorList>
    </citation>
    <scope>IDENTIFICATION</scope>
</reference>
<reference evidence="3" key="1">
    <citation type="submission" date="2019-03" db="EMBL/GenBank/DDBJ databases">
        <authorList>
            <person name="Warren W.C."/>
            <person name="Johnson G.S."/>
        </authorList>
    </citation>
    <scope>NUCLEOTIDE SEQUENCE [LARGE SCALE GENOMIC DNA]</scope>
    <source>
        <strain evidence="3">Basenji</strain>
    </source>
</reference>
<feature type="region of interest" description="Disordered" evidence="1">
    <location>
        <begin position="339"/>
        <end position="396"/>
    </location>
</feature>
<feature type="region of interest" description="Disordered" evidence="1">
    <location>
        <begin position="277"/>
        <end position="308"/>
    </location>
</feature>
<feature type="compositionally biased region" description="Polar residues" evidence="1">
    <location>
        <begin position="284"/>
        <end position="297"/>
    </location>
</feature>
<evidence type="ECO:0000313" key="4">
    <source>
        <dbReference type="Proteomes" id="UP000694429"/>
    </source>
</evidence>
<dbReference type="PANTHER" id="PTHR11736">
    <property type="entry name" value="MELANOMA-ASSOCIATED ANTIGEN MAGE ANTIGEN"/>
    <property type="match status" value="1"/>
</dbReference>
<feature type="domain" description="MAGE" evidence="2">
    <location>
        <begin position="614"/>
        <end position="792"/>
    </location>
</feature>
<evidence type="ECO:0000256" key="1">
    <source>
        <dbReference type="SAM" id="MobiDB-lite"/>
    </source>
</evidence>
<dbReference type="Proteomes" id="UP000694429">
    <property type="component" value="Chromosome X"/>
</dbReference>
<feature type="compositionally biased region" description="Basic and acidic residues" evidence="1">
    <location>
        <begin position="1"/>
        <end position="10"/>
    </location>
</feature>
<evidence type="ECO:0000313" key="3">
    <source>
        <dbReference type="Ensembl" id="ENSCAFP00030018079.1"/>
    </source>
</evidence>
<dbReference type="PROSITE" id="PS50838">
    <property type="entry name" value="MAGE"/>
    <property type="match status" value="1"/>
</dbReference>
<dbReference type="AlphaFoldDB" id="A0A8C0RHN2"/>